<dbReference type="InParanoid" id="A0A0G4EU76"/>
<gene>
    <name evidence="4" type="ORF">Vbra_8246</name>
</gene>
<protein>
    <submittedName>
        <fullName evidence="4">Uncharacterized protein</fullName>
    </submittedName>
</protein>
<feature type="signal peptide" evidence="3">
    <location>
        <begin position="1"/>
        <end position="31"/>
    </location>
</feature>
<feature type="chain" id="PRO_5005187864" evidence="3">
    <location>
        <begin position="32"/>
        <end position="206"/>
    </location>
</feature>
<dbReference type="AlphaFoldDB" id="A0A0G4EU76"/>
<name>A0A0G4EU76_VITBC</name>
<evidence type="ECO:0000256" key="2">
    <source>
        <dbReference type="SAM" id="Phobius"/>
    </source>
</evidence>
<evidence type="ECO:0000256" key="1">
    <source>
        <dbReference type="SAM" id="MobiDB-lite"/>
    </source>
</evidence>
<feature type="transmembrane region" description="Helical" evidence="2">
    <location>
        <begin position="167"/>
        <end position="184"/>
    </location>
</feature>
<sequence>MMNAQPRQRRPLRWPSILLWLSSCIIHFALSSSISPPAFVPSPLSRLPISRLSHPLHSSQPRSASLLRLASEAATKKTRKTSTEEELPPRSAAPSAEEEEVAEPTRPPPPKGSKLVVYLNDIEAVEREVLEEGADLFTILAERKGVDLRDYEEVEIRMWESIRLRNILIVVGFVVAAVAYNLWVGSVVEKLDTQPLDALIEQSMLW</sequence>
<evidence type="ECO:0000256" key="3">
    <source>
        <dbReference type="SAM" id="SignalP"/>
    </source>
</evidence>
<evidence type="ECO:0000313" key="5">
    <source>
        <dbReference type="Proteomes" id="UP000041254"/>
    </source>
</evidence>
<dbReference type="PROSITE" id="PS51257">
    <property type="entry name" value="PROKAR_LIPOPROTEIN"/>
    <property type="match status" value="1"/>
</dbReference>
<keyword evidence="5" id="KW-1185">Reference proteome</keyword>
<keyword evidence="2" id="KW-0472">Membrane</keyword>
<organism evidence="4 5">
    <name type="scientific">Vitrella brassicaformis (strain CCMP3155)</name>
    <dbReference type="NCBI Taxonomy" id="1169540"/>
    <lineage>
        <taxon>Eukaryota</taxon>
        <taxon>Sar</taxon>
        <taxon>Alveolata</taxon>
        <taxon>Colpodellida</taxon>
        <taxon>Vitrellaceae</taxon>
        <taxon>Vitrella</taxon>
    </lineage>
</organism>
<evidence type="ECO:0000313" key="4">
    <source>
        <dbReference type="EMBL" id="CEM01967.1"/>
    </source>
</evidence>
<reference evidence="4 5" key="1">
    <citation type="submission" date="2014-11" db="EMBL/GenBank/DDBJ databases">
        <authorList>
            <person name="Zhu J."/>
            <person name="Qi W."/>
            <person name="Song R."/>
        </authorList>
    </citation>
    <scope>NUCLEOTIDE SEQUENCE [LARGE SCALE GENOMIC DNA]</scope>
</reference>
<keyword evidence="2" id="KW-1133">Transmembrane helix</keyword>
<dbReference type="Proteomes" id="UP000041254">
    <property type="component" value="Unassembled WGS sequence"/>
</dbReference>
<feature type="region of interest" description="Disordered" evidence="1">
    <location>
        <begin position="71"/>
        <end position="109"/>
    </location>
</feature>
<dbReference type="VEuPathDB" id="CryptoDB:Vbra_8246"/>
<dbReference type="EMBL" id="CDMY01000314">
    <property type="protein sequence ID" value="CEM01967.1"/>
    <property type="molecule type" value="Genomic_DNA"/>
</dbReference>
<keyword evidence="3" id="KW-0732">Signal</keyword>
<accession>A0A0G4EU76</accession>
<keyword evidence="2" id="KW-0812">Transmembrane</keyword>
<proteinExistence type="predicted"/>